<dbReference type="PANTHER" id="PTHR34069">
    <property type="entry name" value="3-OXOACYL-[ACYL-CARRIER-PROTEIN] SYNTHASE 3"/>
    <property type="match status" value="1"/>
</dbReference>
<accession>A0A841C8C6</accession>
<evidence type="ECO:0000313" key="6">
    <source>
        <dbReference type="Proteomes" id="UP000547510"/>
    </source>
</evidence>
<dbReference type="Proteomes" id="UP000547510">
    <property type="component" value="Unassembled WGS sequence"/>
</dbReference>
<protein>
    <submittedName>
        <fullName evidence="5">3-oxoacyl-[acyl-carrier-protein] synthase-3</fullName>
        <ecNumber evidence="5">2.3.1.180</ecNumber>
    </submittedName>
</protein>
<feature type="domain" description="Beta-ketoacyl-[acyl-carrier-protein] synthase III N-terminal" evidence="4">
    <location>
        <begin position="106"/>
        <end position="186"/>
    </location>
</feature>
<keyword evidence="2 5" id="KW-0012">Acyltransferase</keyword>
<evidence type="ECO:0000259" key="4">
    <source>
        <dbReference type="Pfam" id="PF08545"/>
    </source>
</evidence>
<sequence length="331" mass="35680">MAGVVDFEVAFPDGRLDLGSVARRAGLPLPDVLRITHSAEFPALGPGERSVDLAVEAAKALLKRSAAAPDDITHVVYAGSGEWDVPFWSPAAHAAAELGIANAHCFEVANFCNAAATAISVALDKIELGRADVVLVLVADRLSTMVDHDDPGSKELFNFGDAAGAVLLGRDGVSFEVLGSRMRTDPTWSHYYHGVVRDDRVVIRREPHRPGLTAAYLGHFTELTDRVLADVGQGVGDVAWFLVNHGDRDMHRKVLGELGIPPERSVFNYDRLGHMGGVDVFIALRSLLDDRRLRPGDLLLFATSAMGFSWAVTAVRFTPPRSTGEVRSDAP</sequence>
<evidence type="ECO:0000256" key="1">
    <source>
        <dbReference type="ARBA" id="ARBA00022679"/>
    </source>
</evidence>
<dbReference type="Pfam" id="PF08541">
    <property type="entry name" value="ACP_syn_III_C"/>
    <property type="match status" value="1"/>
</dbReference>
<dbReference type="InterPro" id="IPR016039">
    <property type="entry name" value="Thiolase-like"/>
</dbReference>
<feature type="domain" description="Beta-ketoacyl-[acyl-carrier-protein] synthase III C-terminal" evidence="3">
    <location>
        <begin position="232"/>
        <end position="316"/>
    </location>
</feature>
<keyword evidence="6" id="KW-1185">Reference proteome</keyword>
<evidence type="ECO:0000256" key="2">
    <source>
        <dbReference type="ARBA" id="ARBA00023315"/>
    </source>
</evidence>
<dbReference type="GO" id="GO:0044550">
    <property type="term" value="P:secondary metabolite biosynthetic process"/>
    <property type="evidence" value="ECO:0007669"/>
    <property type="project" value="TreeGrafter"/>
</dbReference>
<proteinExistence type="predicted"/>
<organism evidence="5 6">
    <name type="scientific">Saccharothrix tamanrassetensis</name>
    <dbReference type="NCBI Taxonomy" id="1051531"/>
    <lineage>
        <taxon>Bacteria</taxon>
        <taxon>Bacillati</taxon>
        <taxon>Actinomycetota</taxon>
        <taxon>Actinomycetes</taxon>
        <taxon>Pseudonocardiales</taxon>
        <taxon>Pseudonocardiaceae</taxon>
        <taxon>Saccharothrix</taxon>
    </lineage>
</organism>
<dbReference type="Pfam" id="PF08545">
    <property type="entry name" value="ACP_syn_III"/>
    <property type="match status" value="1"/>
</dbReference>
<dbReference type="GO" id="GO:0004315">
    <property type="term" value="F:3-oxoacyl-[acyl-carrier-protein] synthase activity"/>
    <property type="evidence" value="ECO:0007669"/>
    <property type="project" value="InterPro"/>
</dbReference>
<evidence type="ECO:0000259" key="3">
    <source>
        <dbReference type="Pfam" id="PF08541"/>
    </source>
</evidence>
<comment type="caution">
    <text evidence="5">The sequence shown here is derived from an EMBL/GenBank/DDBJ whole genome shotgun (WGS) entry which is preliminary data.</text>
</comment>
<dbReference type="Gene3D" id="3.40.47.10">
    <property type="match status" value="2"/>
</dbReference>
<dbReference type="EMBL" id="JACHJN010000001">
    <property type="protein sequence ID" value="MBB5953659.1"/>
    <property type="molecule type" value="Genomic_DNA"/>
</dbReference>
<dbReference type="EC" id="2.3.1.180" evidence="5"/>
<dbReference type="GO" id="GO:0033818">
    <property type="term" value="F:beta-ketoacyl-acyl-carrier-protein synthase III activity"/>
    <property type="evidence" value="ECO:0007669"/>
    <property type="project" value="UniProtKB-EC"/>
</dbReference>
<dbReference type="RefSeq" id="WP_184687367.1">
    <property type="nucleotide sequence ID" value="NZ_JACHJN010000001.1"/>
</dbReference>
<reference evidence="5 6" key="1">
    <citation type="submission" date="2020-08" db="EMBL/GenBank/DDBJ databases">
        <title>Genomic Encyclopedia of Type Strains, Phase III (KMG-III): the genomes of soil and plant-associated and newly described type strains.</title>
        <authorList>
            <person name="Whitman W."/>
        </authorList>
    </citation>
    <scope>NUCLEOTIDE SEQUENCE [LARGE SCALE GENOMIC DNA]</scope>
    <source>
        <strain evidence="5 6">CECT 8640</strain>
    </source>
</reference>
<evidence type="ECO:0000313" key="5">
    <source>
        <dbReference type="EMBL" id="MBB5953659.1"/>
    </source>
</evidence>
<dbReference type="CDD" id="cd00827">
    <property type="entry name" value="init_cond_enzymes"/>
    <property type="match status" value="1"/>
</dbReference>
<name>A0A841C8C6_9PSEU</name>
<keyword evidence="1 5" id="KW-0808">Transferase</keyword>
<dbReference type="PANTHER" id="PTHR34069:SF2">
    <property type="entry name" value="BETA-KETOACYL-[ACYL-CARRIER-PROTEIN] SYNTHASE III"/>
    <property type="match status" value="1"/>
</dbReference>
<dbReference type="AlphaFoldDB" id="A0A841C8C6"/>
<dbReference type="InterPro" id="IPR013747">
    <property type="entry name" value="ACP_syn_III_C"/>
</dbReference>
<gene>
    <name evidence="5" type="ORF">FHS29_000229</name>
</gene>
<dbReference type="SUPFAM" id="SSF53901">
    <property type="entry name" value="Thiolase-like"/>
    <property type="match status" value="1"/>
</dbReference>
<dbReference type="InterPro" id="IPR013751">
    <property type="entry name" value="ACP_syn_III_N"/>
</dbReference>
<dbReference type="GO" id="GO:0006633">
    <property type="term" value="P:fatty acid biosynthetic process"/>
    <property type="evidence" value="ECO:0007669"/>
    <property type="project" value="InterPro"/>
</dbReference>